<keyword evidence="6" id="KW-0735">Signal-anchor</keyword>
<comment type="subcellular location">
    <subcellularLocation>
        <location evidence="1">Golgi apparatus membrane</location>
        <topology evidence="1">Single-pass type II membrane protein</topology>
    </subcellularLocation>
</comment>
<protein>
    <submittedName>
        <fullName evidence="10">Uncharacterized protein</fullName>
    </submittedName>
</protein>
<evidence type="ECO:0000256" key="4">
    <source>
        <dbReference type="ARBA" id="ARBA00022679"/>
    </source>
</evidence>
<evidence type="ECO:0000256" key="5">
    <source>
        <dbReference type="ARBA" id="ARBA00022692"/>
    </source>
</evidence>
<dbReference type="InterPro" id="IPR002659">
    <property type="entry name" value="Glyco_trans_31"/>
</dbReference>
<keyword evidence="4" id="KW-0808">Transferase</keyword>
<evidence type="ECO:0000256" key="2">
    <source>
        <dbReference type="ARBA" id="ARBA00008661"/>
    </source>
</evidence>
<keyword evidence="7" id="KW-1133">Transmembrane helix</keyword>
<dbReference type="HOGENOM" id="CLU_1058861_0_0_1"/>
<comment type="similarity">
    <text evidence="2">Belongs to the glycosyltransferase 31 family.</text>
</comment>
<dbReference type="GO" id="GO:0016758">
    <property type="term" value="F:hexosyltransferase activity"/>
    <property type="evidence" value="ECO:0007669"/>
    <property type="project" value="InterPro"/>
</dbReference>
<reference evidence="10 11" key="1">
    <citation type="journal article" date="2007" name="Science">
        <title>Sea anemone genome reveals ancestral eumetazoan gene repertoire and genomic organization.</title>
        <authorList>
            <person name="Putnam N.H."/>
            <person name="Srivastava M."/>
            <person name="Hellsten U."/>
            <person name="Dirks B."/>
            <person name="Chapman J."/>
            <person name="Salamov A."/>
            <person name="Terry A."/>
            <person name="Shapiro H."/>
            <person name="Lindquist E."/>
            <person name="Kapitonov V.V."/>
            <person name="Jurka J."/>
            <person name="Genikhovich G."/>
            <person name="Grigoriev I.V."/>
            <person name="Lucas S.M."/>
            <person name="Steele R.E."/>
            <person name="Finnerty J.R."/>
            <person name="Technau U."/>
            <person name="Martindale M.Q."/>
            <person name="Rokhsar D.S."/>
        </authorList>
    </citation>
    <scope>NUCLEOTIDE SEQUENCE [LARGE SCALE GENOMIC DNA]</scope>
    <source>
        <strain evidence="11">CH2 X CH6</strain>
    </source>
</reference>
<evidence type="ECO:0000256" key="8">
    <source>
        <dbReference type="ARBA" id="ARBA00023034"/>
    </source>
</evidence>
<proteinExistence type="inferred from homology"/>
<accession>A7RVZ4</accession>
<keyword evidence="8" id="KW-0333">Golgi apparatus</keyword>
<evidence type="ECO:0000256" key="9">
    <source>
        <dbReference type="ARBA" id="ARBA00023136"/>
    </source>
</evidence>
<dbReference type="EMBL" id="DS469545">
    <property type="protein sequence ID" value="EDO44360.1"/>
    <property type="molecule type" value="Genomic_DNA"/>
</dbReference>
<gene>
    <name evidence="10" type="ORF">NEMVEDRAFT_v1g202958</name>
</gene>
<dbReference type="Proteomes" id="UP000001593">
    <property type="component" value="Unassembled WGS sequence"/>
</dbReference>
<keyword evidence="3" id="KW-0328">Glycosyltransferase</keyword>
<dbReference type="InParanoid" id="A7RVZ4"/>
<evidence type="ECO:0000256" key="7">
    <source>
        <dbReference type="ARBA" id="ARBA00022989"/>
    </source>
</evidence>
<sequence>MGGNLSQKAIKGWPDDIRDKVIEERKKYGDLEFLPTSNGYWYGHRYLWMLFWAFEHYDFDFFLKTDDDYFVCLNNLANDLQYRKNEKYLYWDWLGCDLSMVAMDSGLLILGKDLTSEFVKRNDTLILSSHGRADDCYVHNELEDDKYDVTYFADNSRLVHYRSDLKDKLNGKLRSNLIGIHQAYPKYMREYWNYVKDNWLTHLSLKVIRKPYGEYCARPKGWDWTVLNPFWKHEPKSCWAPKTDWPELHKYKMHKGREDKRRL</sequence>
<keyword evidence="11" id="KW-1185">Reference proteome</keyword>
<evidence type="ECO:0000313" key="11">
    <source>
        <dbReference type="Proteomes" id="UP000001593"/>
    </source>
</evidence>
<organism evidence="10 11">
    <name type="scientific">Nematostella vectensis</name>
    <name type="common">Starlet sea anemone</name>
    <dbReference type="NCBI Taxonomy" id="45351"/>
    <lineage>
        <taxon>Eukaryota</taxon>
        <taxon>Metazoa</taxon>
        <taxon>Cnidaria</taxon>
        <taxon>Anthozoa</taxon>
        <taxon>Hexacorallia</taxon>
        <taxon>Actiniaria</taxon>
        <taxon>Edwardsiidae</taxon>
        <taxon>Nematostella</taxon>
    </lineage>
</organism>
<name>A7RVZ4_NEMVE</name>
<evidence type="ECO:0000256" key="6">
    <source>
        <dbReference type="ARBA" id="ARBA00022968"/>
    </source>
</evidence>
<evidence type="ECO:0000256" key="3">
    <source>
        <dbReference type="ARBA" id="ARBA00022676"/>
    </source>
</evidence>
<keyword evidence="9" id="KW-0472">Membrane</keyword>
<evidence type="ECO:0000313" key="10">
    <source>
        <dbReference type="EMBL" id="EDO44360.1"/>
    </source>
</evidence>
<dbReference type="Pfam" id="PF01762">
    <property type="entry name" value="Galactosyl_T"/>
    <property type="match status" value="1"/>
</dbReference>
<dbReference type="PhylomeDB" id="A7RVZ4"/>
<dbReference type="AlphaFoldDB" id="A7RVZ4"/>
<keyword evidence="5" id="KW-0812">Transmembrane</keyword>
<evidence type="ECO:0000256" key="1">
    <source>
        <dbReference type="ARBA" id="ARBA00004323"/>
    </source>
</evidence>
<dbReference type="GO" id="GO:0000139">
    <property type="term" value="C:Golgi membrane"/>
    <property type="evidence" value="ECO:0007669"/>
    <property type="project" value="UniProtKB-SubCell"/>
</dbReference>